<dbReference type="GO" id="GO:0019706">
    <property type="term" value="F:protein-cysteine S-palmitoyltransferase activity"/>
    <property type="evidence" value="ECO:0007669"/>
    <property type="project" value="UniProtKB-EC"/>
</dbReference>
<dbReference type="InterPro" id="IPR002110">
    <property type="entry name" value="Ankyrin_rpt"/>
</dbReference>
<dbReference type="InterPro" id="IPR029058">
    <property type="entry name" value="AB_hydrolase_fold"/>
</dbReference>
<dbReference type="PANTHER" id="PTHR24161:SF121">
    <property type="entry name" value="M-PHASE PHOSPHOPROTEIN 8"/>
    <property type="match status" value="1"/>
</dbReference>
<evidence type="ECO:0000256" key="1">
    <source>
        <dbReference type="ARBA" id="ARBA00007920"/>
    </source>
</evidence>
<dbReference type="PROSITE" id="PS50088">
    <property type="entry name" value="ANK_REPEAT"/>
    <property type="match status" value="2"/>
</dbReference>
<protein>
    <submittedName>
        <fullName evidence="8">Uncharacterized protein</fullName>
    </submittedName>
</protein>
<organism evidence="8 9">
    <name type="scientific">Polyplosphaeria fusca</name>
    <dbReference type="NCBI Taxonomy" id="682080"/>
    <lineage>
        <taxon>Eukaryota</taxon>
        <taxon>Fungi</taxon>
        <taxon>Dikarya</taxon>
        <taxon>Ascomycota</taxon>
        <taxon>Pezizomycotina</taxon>
        <taxon>Dothideomycetes</taxon>
        <taxon>Pleosporomycetidae</taxon>
        <taxon>Pleosporales</taxon>
        <taxon>Tetraplosphaeriaceae</taxon>
        <taxon>Polyplosphaeria</taxon>
    </lineage>
</organism>
<dbReference type="SMART" id="SM00248">
    <property type="entry name" value="ANK"/>
    <property type="match status" value="9"/>
</dbReference>
<feature type="compositionally biased region" description="Basic residues" evidence="5">
    <location>
        <begin position="1"/>
        <end position="16"/>
    </location>
</feature>
<dbReference type="PANTHER" id="PTHR24161">
    <property type="entry name" value="ANK_REP_REGION DOMAIN-CONTAINING PROTEIN-RELATED"/>
    <property type="match status" value="1"/>
</dbReference>
<dbReference type="InterPro" id="IPR027417">
    <property type="entry name" value="P-loop_NTPase"/>
</dbReference>
<dbReference type="Gene3D" id="3.40.50.300">
    <property type="entry name" value="P-loop containing nucleotide triphosphate hydrolases"/>
    <property type="match status" value="1"/>
</dbReference>
<evidence type="ECO:0000256" key="2">
    <source>
        <dbReference type="ARBA" id="ARBA00022737"/>
    </source>
</evidence>
<dbReference type="InterPro" id="IPR036770">
    <property type="entry name" value="Ankyrin_rpt-contain_sf"/>
</dbReference>
<dbReference type="InterPro" id="IPR056884">
    <property type="entry name" value="NPHP3-like_N"/>
</dbReference>
<keyword evidence="9" id="KW-1185">Reference proteome</keyword>
<feature type="repeat" description="ANK" evidence="4">
    <location>
        <begin position="1069"/>
        <end position="1101"/>
    </location>
</feature>
<evidence type="ECO:0000259" key="6">
    <source>
        <dbReference type="Pfam" id="PF05057"/>
    </source>
</evidence>
<sequence>MKLLKKYGKSLGRKPRPAGQASDNTQDQLLHANDAVTRSTPSLRPARSLRSAQPASRSLSRKKGYGLELLYDGTLHNRGEDGFGIDIVAIHGLNGNAYSTWRHSNGLFWLKDLLPNDLPAARIFTYAYPAEVLFSKSVGDILDYSRNLLNDIWDKMFETLQAKVTLPRPIIFVCHSLGGLVCKQALLLANEPRNQFKDVLSATAAIVFLGTPHRGSKIAEAGKLVGSVANAVLRITQIANVTGSIRSDLISALRADSGNLQSLTESFHDQLDYLKIATFYERQPTPPLQKLVVDRESAILGIPGEQVIPLNADHRSMCRFDSRNKEYLTVLNEVRRLARDAKANRYSAQLSLMSSEKRCMSLLYSASLADYKTQLPRPVQGTCNWILKDPLYTSWMKSEETGLLWVTGEPGCGKTMLSLYLTEHLEFDPVRPTHSQVFYFFCDDKITTQRDAKDIMRSILHQILQQHRKLIKFARSRWETTGQNLVESFTALWEIFLNIISEARVGTIGVIMFLRFVQKLVNDSRTLVPRPRNCVKFLITSRPSTKELAMFSSLNSTLQIDDDSTRVSDDIKLVIQSRFGHIASKAGFSDDTRAELEDLLHLKAERSFLWLNLVLRRLEDTPSTSRKDFERIIHDFIRRISHENRNDGREILCLLIGSSRHLTLKEMDTAYTIRRDIYKSLTNVEEDQQHAMGQMLQDVVGAFIRIEASKISLIHQSVKNFLSEFAPRSSDEIVPLAMATSCIRYLLLDDFAKNIFIMAHPGSETDYTEIELEADPYLLNYHASLAMGVFLNVSADVGDEECSRIAQTYGFFDYAAMHWANHFAACESMVTKGLLKDVRRLLEEESSCSKNWLLYFWANNDMGCALPDDFSGIMIAAFFDFSLLLEDYLHELAGPTSQFKMDRALFWAARAGSVRSTRVLLRCGANPNAQALDRHTPLTIASHLGHLEVVKVLLSDAQCDVAIKGRNGRSALSFAAGNSHLEVFQQIAEQSNSQLQEVDENAWTPLFWAIERDHTIIARALLHDPAVDINHLDRNGRTVLSWAAGEGFLQALRLLLAHPKVDVNLADHEGRSPLLWAANNGREEVIEFLMQGDYGVNRMSKDKHHRSALSLACAKGQTDTVKALLKYRCGEADEEDINGWTPLAWALDRRSPQTVETILSGREIQLNRKDYSGRTVLMWATSYGYAEIVRLLLDQGADPCIEDNHGCTALDFAKSLETFDRGDVVHLLEAALTPNNPTGPSV</sequence>
<evidence type="ECO:0000256" key="3">
    <source>
        <dbReference type="ARBA" id="ARBA00023043"/>
    </source>
</evidence>
<dbReference type="SUPFAM" id="SSF52540">
    <property type="entry name" value="P-loop containing nucleoside triphosphate hydrolases"/>
    <property type="match status" value="1"/>
</dbReference>
<accession>A0A9P4R7P4</accession>
<reference evidence="8" key="1">
    <citation type="journal article" date="2020" name="Stud. Mycol.">
        <title>101 Dothideomycetes genomes: a test case for predicting lifestyles and emergence of pathogens.</title>
        <authorList>
            <person name="Haridas S."/>
            <person name="Albert R."/>
            <person name="Binder M."/>
            <person name="Bloem J."/>
            <person name="Labutti K."/>
            <person name="Salamov A."/>
            <person name="Andreopoulos B."/>
            <person name="Baker S."/>
            <person name="Barry K."/>
            <person name="Bills G."/>
            <person name="Bluhm B."/>
            <person name="Cannon C."/>
            <person name="Castanera R."/>
            <person name="Culley D."/>
            <person name="Daum C."/>
            <person name="Ezra D."/>
            <person name="Gonzalez J."/>
            <person name="Henrissat B."/>
            <person name="Kuo A."/>
            <person name="Liang C."/>
            <person name="Lipzen A."/>
            <person name="Lutzoni F."/>
            <person name="Magnuson J."/>
            <person name="Mondo S."/>
            <person name="Nolan M."/>
            <person name="Ohm R."/>
            <person name="Pangilinan J."/>
            <person name="Park H.-J."/>
            <person name="Ramirez L."/>
            <person name="Alfaro M."/>
            <person name="Sun H."/>
            <person name="Tritt A."/>
            <person name="Yoshinaga Y."/>
            <person name="Zwiers L.-H."/>
            <person name="Turgeon B."/>
            <person name="Goodwin S."/>
            <person name="Spatafora J."/>
            <person name="Crous P."/>
            <person name="Grigoriev I."/>
        </authorList>
    </citation>
    <scope>NUCLEOTIDE SEQUENCE</scope>
    <source>
        <strain evidence="8">CBS 125425</strain>
    </source>
</reference>
<keyword evidence="3 4" id="KW-0040">ANK repeat</keyword>
<feature type="domain" description="DUF676" evidence="6">
    <location>
        <begin position="87"/>
        <end position="229"/>
    </location>
</feature>
<evidence type="ECO:0000256" key="5">
    <source>
        <dbReference type="SAM" id="MobiDB-lite"/>
    </source>
</evidence>
<comment type="similarity">
    <text evidence="1">Belongs to the putative lipase ROG1 family.</text>
</comment>
<gene>
    <name evidence="8" type="ORF">EJ04DRAFT_541275</name>
</gene>
<dbReference type="AlphaFoldDB" id="A0A9P4R7P4"/>
<evidence type="ECO:0000313" key="9">
    <source>
        <dbReference type="Proteomes" id="UP000799444"/>
    </source>
</evidence>
<dbReference type="PROSITE" id="PS50297">
    <property type="entry name" value="ANK_REP_REGION"/>
    <property type="match status" value="2"/>
</dbReference>
<dbReference type="Gene3D" id="1.25.40.20">
    <property type="entry name" value="Ankyrin repeat-containing domain"/>
    <property type="match status" value="3"/>
</dbReference>
<evidence type="ECO:0000256" key="4">
    <source>
        <dbReference type="PROSITE-ProRule" id="PRU00023"/>
    </source>
</evidence>
<keyword evidence="2" id="KW-0677">Repeat</keyword>
<dbReference type="Pfam" id="PF00023">
    <property type="entry name" value="Ank"/>
    <property type="match status" value="1"/>
</dbReference>
<feature type="repeat" description="ANK" evidence="4">
    <location>
        <begin position="1172"/>
        <end position="1204"/>
    </location>
</feature>
<name>A0A9P4R7P4_9PLEO</name>
<dbReference type="Pfam" id="PF05057">
    <property type="entry name" value="DUF676"/>
    <property type="match status" value="1"/>
</dbReference>
<evidence type="ECO:0000313" key="8">
    <source>
        <dbReference type="EMBL" id="KAF2738595.1"/>
    </source>
</evidence>
<feature type="region of interest" description="Disordered" evidence="5">
    <location>
        <begin position="1"/>
        <end position="57"/>
    </location>
</feature>
<dbReference type="EMBL" id="ML996108">
    <property type="protein sequence ID" value="KAF2738595.1"/>
    <property type="molecule type" value="Genomic_DNA"/>
</dbReference>
<dbReference type="Pfam" id="PF12796">
    <property type="entry name" value="Ank_2"/>
    <property type="match status" value="3"/>
</dbReference>
<dbReference type="Gene3D" id="3.40.50.1820">
    <property type="entry name" value="alpha/beta hydrolase"/>
    <property type="match status" value="1"/>
</dbReference>
<dbReference type="OrthoDB" id="3687132at2759"/>
<dbReference type="SUPFAM" id="SSF48403">
    <property type="entry name" value="Ankyrin repeat"/>
    <property type="match status" value="1"/>
</dbReference>
<dbReference type="Pfam" id="PF24883">
    <property type="entry name" value="NPHP3_N"/>
    <property type="match status" value="1"/>
</dbReference>
<dbReference type="InterPro" id="IPR007751">
    <property type="entry name" value="DUF676_lipase-like"/>
</dbReference>
<dbReference type="SUPFAM" id="SSF53474">
    <property type="entry name" value="alpha/beta-Hydrolases"/>
    <property type="match status" value="1"/>
</dbReference>
<dbReference type="Proteomes" id="UP000799444">
    <property type="component" value="Unassembled WGS sequence"/>
</dbReference>
<feature type="domain" description="Nephrocystin 3-like N-terminal" evidence="7">
    <location>
        <begin position="381"/>
        <end position="503"/>
    </location>
</feature>
<comment type="caution">
    <text evidence="8">The sequence shown here is derived from an EMBL/GenBank/DDBJ whole genome shotgun (WGS) entry which is preliminary data.</text>
</comment>
<evidence type="ECO:0000259" key="7">
    <source>
        <dbReference type="Pfam" id="PF24883"/>
    </source>
</evidence>
<proteinExistence type="inferred from homology"/>